<feature type="domain" description="SANT" evidence="3">
    <location>
        <begin position="61"/>
        <end position="100"/>
    </location>
</feature>
<dbReference type="PROSITE" id="PS51294">
    <property type="entry name" value="HTH_MYB"/>
    <property type="match status" value="3"/>
</dbReference>
<evidence type="ECO:0000256" key="1">
    <source>
        <dbReference type="SAM" id="MobiDB-lite"/>
    </source>
</evidence>
<protein>
    <submittedName>
        <fullName evidence="5">Uncharacterized protein</fullName>
    </submittedName>
</protein>
<feature type="domain" description="Myb-like" evidence="2">
    <location>
        <begin position="109"/>
        <end position="160"/>
    </location>
</feature>
<dbReference type="PROSITE" id="PS50090">
    <property type="entry name" value="MYB_LIKE"/>
    <property type="match status" value="3"/>
</dbReference>
<dbReference type="Gene3D" id="1.10.10.60">
    <property type="entry name" value="Homeodomain-like"/>
    <property type="match status" value="3"/>
</dbReference>
<reference evidence="5 6" key="1">
    <citation type="submission" date="2024-01" db="EMBL/GenBank/DDBJ databases">
        <title>A draft genome for the cacao thread blight pathogen Marasmiellus scandens.</title>
        <authorList>
            <person name="Baruah I.K."/>
            <person name="Leung J."/>
            <person name="Bukari Y."/>
            <person name="Amoako-Attah I."/>
            <person name="Meinhardt L.W."/>
            <person name="Bailey B.A."/>
            <person name="Cohen S.P."/>
        </authorList>
    </citation>
    <scope>NUCLEOTIDE SEQUENCE [LARGE SCALE GENOMIC DNA]</scope>
    <source>
        <strain evidence="5 6">GH-19</strain>
    </source>
</reference>
<dbReference type="PANTHER" id="PTHR45614">
    <property type="entry name" value="MYB PROTEIN-RELATED"/>
    <property type="match status" value="1"/>
</dbReference>
<dbReference type="PANTHER" id="PTHR45614:SF199">
    <property type="entry name" value="MYB-LIKE TRANSCRIPTION FACTOR (EUROFUNG)-RELATED"/>
    <property type="match status" value="1"/>
</dbReference>
<evidence type="ECO:0000313" key="5">
    <source>
        <dbReference type="EMBL" id="KAK7461380.1"/>
    </source>
</evidence>
<dbReference type="InterPro" id="IPR017884">
    <property type="entry name" value="SANT_dom"/>
</dbReference>
<dbReference type="Proteomes" id="UP001498398">
    <property type="component" value="Unassembled WGS sequence"/>
</dbReference>
<dbReference type="SMART" id="SM00717">
    <property type="entry name" value="SANT"/>
    <property type="match status" value="3"/>
</dbReference>
<name>A0ABR1JLG0_9AGAR</name>
<dbReference type="SUPFAM" id="SSF46689">
    <property type="entry name" value="Homeodomain-like"/>
    <property type="match status" value="2"/>
</dbReference>
<evidence type="ECO:0000313" key="6">
    <source>
        <dbReference type="Proteomes" id="UP001498398"/>
    </source>
</evidence>
<dbReference type="InterPro" id="IPR017930">
    <property type="entry name" value="Myb_dom"/>
</dbReference>
<feature type="domain" description="Myb-like" evidence="2">
    <location>
        <begin position="1"/>
        <end position="57"/>
    </location>
</feature>
<keyword evidence="6" id="KW-1185">Reference proteome</keyword>
<evidence type="ECO:0000259" key="2">
    <source>
        <dbReference type="PROSITE" id="PS50090"/>
    </source>
</evidence>
<sequence length="394" mass="44220">MLNRERRFWTASEDQLLRDAVKLEDPDNPNPSKWHAISKHVPNRTNKDCRKRWFATMATEIIKGGWSSEEDNKLIEAIEKCGTKWSSVASMVQTRNSDQCAKRWTDTLNPTIDRTGWTTEADALLVKAVREHGKFWTKIVKMYFPGRTGLSAKNRYNSITRYMGINSGTIRCRSPSTPTSPFIHPRGSVSSSSASTSSSSTTEDLSEVSLLTTPEQSLDQNTWPVDSAAASMGEMDFNQFTYEDFISALSPLHHDQEQLSMHQNFDINSDAYTMSSPARETSSGYDGYGTYVCNPLQEQFSLGSGSTHDSFDTDILPTANQDPWDEGLLRCFTLDSSVDFDMYDCLSSRRENDDQAIQSLHSYLLPIDSPSYPASYPMNNSATSQAQALFLNLC</sequence>
<feature type="domain" description="HTH myb-type" evidence="4">
    <location>
        <begin position="1"/>
        <end position="53"/>
    </location>
</feature>
<feature type="region of interest" description="Disordered" evidence="1">
    <location>
        <begin position="172"/>
        <end position="213"/>
    </location>
</feature>
<dbReference type="PROSITE" id="PS51293">
    <property type="entry name" value="SANT"/>
    <property type="match status" value="1"/>
</dbReference>
<dbReference type="InterPro" id="IPR050560">
    <property type="entry name" value="MYB_TF"/>
</dbReference>
<accession>A0ABR1JLG0</accession>
<organism evidence="5 6">
    <name type="scientific">Marasmiellus scandens</name>
    <dbReference type="NCBI Taxonomy" id="2682957"/>
    <lineage>
        <taxon>Eukaryota</taxon>
        <taxon>Fungi</taxon>
        <taxon>Dikarya</taxon>
        <taxon>Basidiomycota</taxon>
        <taxon>Agaricomycotina</taxon>
        <taxon>Agaricomycetes</taxon>
        <taxon>Agaricomycetidae</taxon>
        <taxon>Agaricales</taxon>
        <taxon>Marasmiineae</taxon>
        <taxon>Omphalotaceae</taxon>
        <taxon>Marasmiellus</taxon>
    </lineage>
</organism>
<evidence type="ECO:0000259" key="3">
    <source>
        <dbReference type="PROSITE" id="PS51293"/>
    </source>
</evidence>
<feature type="domain" description="Myb-like" evidence="2">
    <location>
        <begin position="58"/>
        <end position="108"/>
    </location>
</feature>
<feature type="domain" description="HTH myb-type" evidence="4">
    <location>
        <begin position="117"/>
        <end position="158"/>
    </location>
</feature>
<dbReference type="CDD" id="cd00167">
    <property type="entry name" value="SANT"/>
    <property type="match status" value="3"/>
</dbReference>
<feature type="domain" description="HTH myb-type" evidence="4">
    <location>
        <begin position="58"/>
        <end position="112"/>
    </location>
</feature>
<dbReference type="Pfam" id="PF13921">
    <property type="entry name" value="Myb_DNA-bind_6"/>
    <property type="match status" value="1"/>
</dbReference>
<dbReference type="Pfam" id="PF00249">
    <property type="entry name" value="Myb_DNA-binding"/>
    <property type="match status" value="1"/>
</dbReference>
<evidence type="ECO:0000259" key="4">
    <source>
        <dbReference type="PROSITE" id="PS51294"/>
    </source>
</evidence>
<dbReference type="EMBL" id="JBANRG010000013">
    <property type="protein sequence ID" value="KAK7461380.1"/>
    <property type="molecule type" value="Genomic_DNA"/>
</dbReference>
<gene>
    <name evidence="5" type="ORF">VKT23_008557</name>
</gene>
<feature type="compositionally biased region" description="Low complexity" evidence="1">
    <location>
        <begin position="188"/>
        <end position="213"/>
    </location>
</feature>
<dbReference type="InterPro" id="IPR009057">
    <property type="entry name" value="Homeodomain-like_sf"/>
</dbReference>
<comment type="caution">
    <text evidence="5">The sequence shown here is derived from an EMBL/GenBank/DDBJ whole genome shotgun (WGS) entry which is preliminary data.</text>
</comment>
<proteinExistence type="predicted"/>
<dbReference type="InterPro" id="IPR001005">
    <property type="entry name" value="SANT/Myb"/>
</dbReference>